<evidence type="ECO:0000313" key="3">
    <source>
        <dbReference type="EMBL" id="CAL4195438.1"/>
    </source>
</evidence>
<protein>
    <submittedName>
        <fullName evidence="3">Uncharacterized protein</fullName>
    </submittedName>
</protein>
<accession>A0AAV2SJY8</accession>
<evidence type="ECO:0000256" key="1">
    <source>
        <dbReference type="SAM" id="MobiDB-lite"/>
    </source>
</evidence>
<organism evidence="3 4">
    <name type="scientific">Meganyctiphanes norvegica</name>
    <name type="common">Northern krill</name>
    <name type="synonym">Thysanopoda norvegica</name>
    <dbReference type="NCBI Taxonomy" id="48144"/>
    <lineage>
        <taxon>Eukaryota</taxon>
        <taxon>Metazoa</taxon>
        <taxon>Ecdysozoa</taxon>
        <taxon>Arthropoda</taxon>
        <taxon>Crustacea</taxon>
        <taxon>Multicrustacea</taxon>
        <taxon>Malacostraca</taxon>
        <taxon>Eumalacostraca</taxon>
        <taxon>Eucarida</taxon>
        <taxon>Euphausiacea</taxon>
        <taxon>Euphausiidae</taxon>
        <taxon>Meganyctiphanes</taxon>
    </lineage>
</organism>
<sequence>NTHTAGNHWYYYAAGAVGILVVVCWVSLAVFCYKKRNKTHADDEAELNTIPAQNGRRGSAHDSENSLYAATAPDIAQLRNSTHNSENSLYGTMASEAVPNQNPVQFNFI</sequence>
<evidence type="ECO:0000313" key="4">
    <source>
        <dbReference type="Proteomes" id="UP001497623"/>
    </source>
</evidence>
<name>A0AAV2SJY8_MEGNR</name>
<proteinExistence type="predicted"/>
<feature type="region of interest" description="Disordered" evidence="1">
    <location>
        <begin position="40"/>
        <end position="65"/>
    </location>
</feature>
<keyword evidence="2" id="KW-1133">Transmembrane helix</keyword>
<dbReference type="Proteomes" id="UP001497623">
    <property type="component" value="Unassembled WGS sequence"/>
</dbReference>
<feature type="non-terminal residue" evidence="3">
    <location>
        <position position="1"/>
    </location>
</feature>
<dbReference type="AlphaFoldDB" id="A0AAV2SJY8"/>
<keyword evidence="4" id="KW-1185">Reference proteome</keyword>
<keyword evidence="2" id="KW-0472">Membrane</keyword>
<gene>
    <name evidence="3" type="ORF">MNOR_LOCUS37049</name>
</gene>
<reference evidence="3 4" key="1">
    <citation type="submission" date="2024-05" db="EMBL/GenBank/DDBJ databases">
        <authorList>
            <person name="Wallberg A."/>
        </authorList>
    </citation>
    <scope>NUCLEOTIDE SEQUENCE [LARGE SCALE GENOMIC DNA]</scope>
</reference>
<comment type="caution">
    <text evidence="3">The sequence shown here is derived from an EMBL/GenBank/DDBJ whole genome shotgun (WGS) entry which is preliminary data.</text>
</comment>
<keyword evidence="2" id="KW-0812">Transmembrane</keyword>
<feature type="transmembrane region" description="Helical" evidence="2">
    <location>
        <begin position="12"/>
        <end position="33"/>
    </location>
</feature>
<dbReference type="EMBL" id="CAXKWB010071732">
    <property type="protein sequence ID" value="CAL4195438.1"/>
    <property type="molecule type" value="Genomic_DNA"/>
</dbReference>
<evidence type="ECO:0000256" key="2">
    <source>
        <dbReference type="SAM" id="Phobius"/>
    </source>
</evidence>